<dbReference type="KEGG" id="cace:CACET_c09970"/>
<dbReference type="PATRIC" id="fig|84022.5.peg.2333"/>
<evidence type="ECO:0000256" key="3">
    <source>
        <dbReference type="ARBA" id="ARBA00022692"/>
    </source>
</evidence>
<evidence type="ECO:0000256" key="1">
    <source>
        <dbReference type="ARBA" id="ARBA00004308"/>
    </source>
</evidence>
<dbReference type="PANTHER" id="PTHR35791">
    <property type="entry name" value="UPF0754 MEMBRANE PROTEIN YHEB"/>
    <property type="match status" value="1"/>
</dbReference>
<dbReference type="RefSeq" id="WP_044823366.1">
    <property type="nucleotide sequence ID" value="NZ_CP009687.1"/>
</dbReference>
<gene>
    <name evidence="6" type="ORF">CACET_c09970</name>
</gene>
<keyword evidence="7" id="KW-1185">Reference proteome</keyword>
<keyword evidence="4" id="KW-1133">Transmembrane helix</keyword>
<evidence type="ECO:0000256" key="2">
    <source>
        <dbReference type="ARBA" id="ARBA00008053"/>
    </source>
</evidence>
<name>A0A0D8IE67_9CLOT</name>
<evidence type="ECO:0000256" key="5">
    <source>
        <dbReference type="ARBA" id="ARBA00023136"/>
    </source>
</evidence>
<organism evidence="6 7">
    <name type="scientific">Clostridium aceticum</name>
    <dbReference type="NCBI Taxonomy" id="84022"/>
    <lineage>
        <taxon>Bacteria</taxon>
        <taxon>Bacillati</taxon>
        <taxon>Bacillota</taxon>
        <taxon>Clostridia</taxon>
        <taxon>Eubacteriales</taxon>
        <taxon>Clostridiaceae</taxon>
        <taxon>Clostridium</taxon>
    </lineage>
</organism>
<accession>A0A0D8IE67</accession>
<dbReference type="STRING" id="84022.CACET_c09970"/>
<dbReference type="AlphaFoldDB" id="A0A0D8IE67"/>
<dbReference type="InterPro" id="IPR007383">
    <property type="entry name" value="DUF445"/>
</dbReference>
<comment type="subcellular location">
    <subcellularLocation>
        <location evidence="1">Endomembrane system</location>
    </subcellularLocation>
</comment>
<dbReference type="GO" id="GO:0012505">
    <property type="term" value="C:endomembrane system"/>
    <property type="evidence" value="ECO:0007669"/>
    <property type="project" value="UniProtKB-SubCell"/>
</dbReference>
<reference evidence="6 7" key="1">
    <citation type="submission" date="2014-10" db="EMBL/GenBank/DDBJ databases">
        <title>Genome sequence of Clostridium aceticum DSM 1496.</title>
        <authorList>
            <person name="Poehlein A."/>
            <person name="Schiel-Bengelsdorf B."/>
            <person name="Gottschalk G."/>
            <person name="Duerre P."/>
            <person name="Daniel R."/>
        </authorList>
    </citation>
    <scope>NUCLEOTIDE SEQUENCE [LARGE SCALE GENOMIC DNA]</scope>
    <source>
        <strain evidence="6 7">DSM 1496</strain>
    </source>
</reference>
<proteinExistence type="inferred from homology"/>
<evidence type="ECO:0000256" key="4">
    <source>
        <dbReference type="ARBA" id="ARBA00022989"/>
    </source>
</evidence>
<dbReference type="PANTHER" id="PTHR35791:SF1">
    <property type="entry name" value="UPF0754 MEMBRANE PROTEIN YHEB"/>
    <property type="match status" value="1"/>
</dbReference>
<evidence type="ECO:0000313" key="7">
    <source>
        <dbReference type="Proteomes" id="UP000035704"/>
    </source>
</evidence>
<dbReference type="Proteomes" id="UP000035704">
    <property type="component" value="Chromosome"/>
</dbReference>
<comment type="similarity">
    <text evidence="2">Belongs to the UPF0754 family.</text>
</comment>
<dbReference type="EMBL" id="CP009687">
    <property type="protein sequence ID" value="AKL94500.1"/>
    <property type="molecule type" value="Genomic_DNA"/>
</dbReference>
<evidence type="ECO:0000313" key="6">
    <source>
        <dbReference type="EMBL" id="AKL94500.1"/>
    </source>
</evidence>
<protein>
    <submittedName>
        <fullName evidence="6">Uncharacterized protein</fullName>
    </submittedName>
</protein>
<dbReference type="OrthoDB" id="9787430at2"/>
<keyword evidence="5" id="KW-0472">Membrane</keyword>
<sequence>MNLITIAFLASIGAIIGWVTNLLAVKLLFRPFDPIEIPLLHIKIQGLIPKRRNEIAVSIGKTIEADLLSAEDIVSRLVNNDNKEEIFLVIKSKISKLINERLPGIIPSAFKGMIQGYIDDIINKEGEKIVADIVESIIEKSASSIQIAEMIEEKINDFPMDRLEEIVFNIAKNELKHIEILGAVLGFVIGLLQGVIIILLQ</sequence>
<dbReference type="Pfam" id="PF04286">
    <property type="entry name" value="DUF445"/>
    <property type="match status" value="1"/>
</dbReference>
<keyword evidence="3" id="KW-0812">Transmembrane</keyword>